<accession>A0A1V1WBM7</accession>
<evidence type="ECO:0000256" key="6">
    <source>
        <dbReference type="SAM" id="SignalP"/>
    </source>
</evidence>
<keyword evidence="4" id="KW-0929">Antimicrobial</keyword>
<comment type="similarity">
    <text evidence="2">Belongs to the non-disulfide-bridged peptide (NDBP) superfamily. Long chain multifunctional peptide (group 2) family.</text>
</comment>
<dbReference type="Pfam" id="PF08102">
    <property type="entry name" value="Antimicrobial_7"/>
    <property type="match status" value="1"/>
</dbReference>
<proteinExistence type="inferred from homology"/>
<evidence type="ECO:0000313" key="7">
    <source>
        <dbReference type="EMBL" id="JAV45755.1"/>
    </source>
</evidence>
<keyword evidence="3" id="KW-0964">Secreted</keyword>
<dbReference type="GO" id="GO:0042742">
    <property type="term" value="P:defense response to bacterium"/>
    <property type="evidence" value="ECO:0007669"/>
    <property type="project" value="UniProtKB-KW"/>
</dbReference>
<feature type="signal peptide" evidence="6">
    <location>
        <begin position="1"/>
        <end position="22"/>
    </location>
</feature>
<protein>
    <submittedName>
        <fullName evidence="7">Putative NDBP</fullName>
    </submittedName>
</protein>
<evidence type="ECO:0000256" key="3">
    <source>
        <dbReference type="ARBA" id="ARBA00022525"/>
    </source>
</evidence>
<name>A0A1V1WBM7_9SCOR</name>
<reference evidence="7" key="1">
    <citation type="journal article" date="2016" name="Toxins">
        <title>Venom Gland Transcriptomic and Proteomic Analyses of the Enigmatic Scorpion Superstitionia donensis (Scorpiones: Superstitioniidae), with Insights on the Evolution of Its Venom Components.</title>
        <authorList>
            <person name="Santibanez-Lopez C.E."/>
            <person name="Cid-Uribe J.I."/>
            <person name="Batista C.V."/>
            <person name="Ortiz E."/>
            <person name="Possani L.D."/>
        </authorList>
    </citation>
    <scope>NUCLEOTIDE SEQUENCE</scope>
    <source>
        <strain evidence="7">Pooled</strain>
        <tissue evidence="7">Venom gland</tissue>
    </source>
</reference>
<sequence>MNAKVFLAVFIVAMFVTDQAEAGFWKNVWNSDIAKNLRNKAVNWVQEKIGAPQAAKLDEFLNSLYYR</sequence>
<dbReference type="EMBL" id="GFCD01000030">
    <property type="protein sequence ID" value="JAV45755.1"/>
    <property type="molecule type" value="Transcribed_RNA"/>
</dbReference>
<evidence type="ECO:0000256" key="5">
    <source>
        <dbReference type="ARBA" id="ARBA00023022"/>
    </source>
</evidence>
<evidence type="ECO:0000256" key="1">
    <source>
        <dbReference type="ARBA" id="ARBA00004613"/>
    </source>
</evidence>
<evidence type="ECO:0000256" key="4">
    <source>
        <dbReference type="ARBA" id="ARBA00022529"/>
    </source>
</evidence>
<dbReference type="InterPro" id="IPR012526">
    <property type="entry name" value="Antimicrobial_7"/>
</dbReference>
<organism evidence="7">
    <name type="scientific">Superstitionia donensis</name>
    <dbReference type="NCBI Taxonomy" id="311983"/>
    <lineage>
        <taxon>Eukaryota</taxon>
        <taxon>Metazoa</taxon>
        <taxon>Ecdysozoa</taxon>
        <taxon>Arthropoda</taxon>
        <taxon>Chelicerata</taxon>
        <taxon>Arachnida</taxon>
        <taxon>Scorpiones</taxon>
        <taxon>Iurida</taxon>
        <taxon>Chactoidea</taxon>
        <taxon>Superstitionidae</taxon>
        <taxon>Superstitionia</taxon>
    </lineage>
</organism>
<keyword evidence="5" id="KW-0044">Antibiotic</keyword>
<comment type="subcellular location">
    <subcellularLocation>
        <location evidence="1">Secreted</location>
    </subcellularLocation>
</comment>
<dbReference type="AlphaFoldDB" id="A0A1V1WBM7"/>
<dbReference type="GO" id="GO:0044179">
    <property type="term" value="P:hemolysis in another organism"/>
    <property type="evidence" value="ECO:0007669"/>
    <property type="project" value="InterPro"/>
</dbReference>
<dbReference type="GO" id="GO:0005576">
    <property type="term" value="C:extracellular region"/>
    <property type="evidence" value="ECO:0007669"/>
    <property type="project" value="UniProtKB-SubCell"/>
</dbReference>
<feature type="chain" id="PRO_5012324195" evidence="6">
    <location>
        <begin position="23"/>
        <end position="67"/>
    </location>
</feature>
<evidence type="ECO:0000256" key="2">
    <source>
        <dbReference type="ARBA" id="ARBA00007654"/>
    </source>
</evidence>
<keyword evidence="6" id="KW-0732">Signal</keyword>